<keyword evidence="2" id="KW-1185">Reference proteome</keyword>
<name>E3DLE9_HALPG</name>
<sequence length="181" mass="21092">MDVINLFELDKKAKVVKLDSKEKIEADYFKESNLSQLIQANSEIANISGQWLILDDVIKIDNQHLIYFKDKKENKTFIKLPNAYVEENYLINYEAEDTCPLGVDVLVKENGYPIGIVSGCKSIKQAKVQNDLDGHSYKGQLGFKLNQYYFLNYDQKFKEFRVITIKKDNEKRESFGRTKKF</sequence>
<organism evidence="1 2">
    <name type="scientific">Halanaerobium praevalens (strain ATCC 33744 / DSM 2228 / GSL)</name>
    <dbReference type="NCBI Taxonomy" id="572479"/>
    <lineage>
        <taxon>Bacteria</taxon>
        <taxon>Bacillati</taxon>
        <taxon>Bacillota</taxon>
        <taxon>Clostridia</taxon>
        <taxon>Halanaerobiales</taxon>
        <taxon>Halanaerobiaceae</taxon>
        <taxon>Halanaerobium</taxon>
    </lineage>
</organism>
<proteinExistence type="predicted"/>
<dbReference type="OrthoDB" id="2111499at2"/>
<reference evidence="1 2" key="2">
    <citation type="journal article" date="2011" name="Stand. Genomic Sci.">
        <title>Complete genome sequence of the extremely halophilic Halanaerobium praevalens type strain (GSL).</title>
        <authorList>
            <person name="Ivanova N."/>
            <person name="Sikorski J."/>
            <person name="Chertkov O."/>
            <person name="Nolan M."/>
            <person name="Lucas S."/>
            <person name="Hammon N."/>
            <person name="Deshpande S."/>
            <person name="Cheng J.F."/>
            <person name="Tapia R."/>
            <person name="Han C."/>
            <person name="Goodwin L."/>
            <person name="Pitluck S."/>
            <person name="Huntemann M."/>
            <person name="Liolios K."/>
            <person name="Pagani I."/>
            <person name="Mavromatis K."/>
            <person name="Ovchinikova G."/>
            <person name="Pati A."/>
            <person name="Chen A."/>
            <person name="Palaniappan K."/>
            <person name="Land M."/>
            <person name="Hauser L."/>
            <person name="Brambilla E.M."/>
            <person name="Kannan K.P."/>
            <person name="Rohde M."/>
            <person name="Tindall B.J."/>
            <person name="Goker M."/>
            <person name="Detter J.C."/>
            <person name="Woyke T."/>
            <person name="Bristow J."/>
            <person name="Eisen J.A."/>
            <person name="Markowitz V."/>
            <person name="Hugenholtz P."/>
            <person name="Kyrpides N.C."/>
            <person name="Klenk H.P."/>
            <person name="Lapidus A."/>
        </authorList>
    </citation>
    <scope>NUCLEOTIDE SEQUENCE [LARGE SCALE GENOMIC DNA]</scope>
    <source>
        <strain evidence="2">ATCC 33744 / DSM 2228 / GSL</strain>
    </source>
</reference>
<dbReference type="PATRIC" id="fig|572479.3.peg.1046"/>
<dbReference type="Proteomes" id="UP000006866">
    <property type="component" value="Chromosome"/>
</dbReference>
<protein>
    <submittedName>
        <fullName evidence="1">Uncharacterized protein</fullName>
    </submittedName>
</protein>
<accession>E3DLE9</accession>
<reference evidence="2" key="1">
    <citation type="submission" date="2010-10" db="EMBL/GenBank/DDBJ databases">
        <title>The complete genome of Halanaerobium praevalens DSM 2228.</title>
        <authorList>
            <consortium name="US DOE Joint Genome Institute (JGI-PGF)"/>
            <person name="Lucas S."/>
            <person name="Copeland A."/>
            <person name="Lapidus A."/>
            <person name="Glavina del Rio T."/>
            <person name="Dalin E."/>
            <person name="Tice H."/>
            <person name="Bruce D."/>
            <person name="Goodwin L."/>
            <person name="Pitluck S."/>
            <person name="Kyrpides N."/>
            <person name="Mavromatis K."/>
            <person name="Ivanova N."/>
            <person name="Ovchinnikova G."/>
            <person name="Chertkov O."/>
            <person name="Detter J.C."/>
            <person name="Han C."/>
            <person name="Larimer F."/>
            <person name="Land M."/>
            <person name="Hauser L."/>
            <person name="Markowitz V."/>
            <person name="Cheng J.-F."/>
            <person name="Hugenholtz P."/>
            <person name="Woyke T."/>
            <person name="Wu D."/>
            <person name="Tindall B."/>
            <person name="Pomrenke H.G."/>
            <person name="Brambilla E."/>
            <person name="Klenk H.-P."/>
            <person name="Eisen J.A."/>
        </authorList>
    </citation>
    <scope>NUCLEOTIDE SEQUENCE [LARGE SCALE GENOMIC DNA]</scope>
    <source>
        <strain evidence="2">ATCC 33744 / DSM 2228 / GSL</strain>
    </source>
</reference>
<evidence type="ECO:0000313" key="2">
    <source>
        <dbReference type="Proteomes" id="UP000006866"/>
    </source>
</evidence>
<evidence type="ECO:0000313" key="1">
    <source>
        <dbReference type="EMBL" id="ADO77188.1"/>
    </source>
</evidence>
<dbReference type="EMBL" id="CP002175">
    <property type="protein sequence ID" value="ADO77188.1"/>
    <property type="molecule type" value="Genomic_DNA"/>
</dbReference>
<dbReference type="AlphaFoldDB" id="E3DLE9"/>
<dbReference type="STRING" id="572479.Hprae_1035"/>
<dbReference type="KEGG" id="hpk:Hprae_1035"/>
<gene>
    <name evidence="1" type="ordered locus">Hprae_1035</name>
</gene>
<dbReference type="RefSeq" id="WP_014553221.1">
    <property type="nucleotide sequence ID" value="NC_017455.1"/>
</dbReference>
<dbReference type="HOGENOM" id="CLU_1487105_0_0_9"/>